<dbReference type="EMBL" id="BAABGQ010000005">
    <property type="protein sequence ID" value="GAA4496791.1"/>
    <property type="molecule type" value="Genomic_DNA"/>
</dbReference>
<sequence>MEGSQLSRLDNVKMIDIITKIPNLTEQDRHDLSLRVASDDVEVRKSVLEKITQSHIAQHDLIFILGELAALTKKGMYVKSKQTIKTGSGTFEIEMKGGDLKLIIPVLIISGIVLIGALVVLFWK</sequence>
<proteinExistence type="predicted"/>
<organism evidence="2 3">
    <name type="scientific">Hymenobacter ginsengisoli</name>
    <dbReference type="NCBI Taxonomy" id="1051626"/>
    <lineage>
        <taxon>Bacteria</taxon>
        <taxon>Pseudomonadati</taxon>
        <taxon>Bacteroidota</taxon>
        <taxon>Cytophagia</taxon>
        <taxon>Cytophagales</taxon>
        <taxon>Hymenobacteraceae</taxon>
        <taxon>Hymenobacter</taxon>
    </lineage>
</organism>
<keyword evidence="1" id="KW-1133">Transmembrane helix</keyword>
<evidence type="ECO:0000313" key="3">
    <source>
        <dbReference type="Proteomes" id="UP001501243"/>
    </source>
</evidence>
<name>A0ABP8Q5Z6_9BACT</name>
<comment type="caution">
    <text evidence="2">The sequence shown here is derived from an EMBL/GenBank/DDBJ whole genome shotgun (WGS) entry which is preliminary data.</text>
</comment>
<dbReference type="RefSeq" id="WP_208131500.1">
    <property type="nucleotide sequence ID" value="NZ_BAABGQ010000005.1"/>
</dbReference>
<protein>
    <submittedName>
        <fullName evidence="2">Uncharacterized protein</fullName>
    </submittedName>
</protein>
<reference evidence="3" key="1">
    <citation type="journal article" date="2019" name="Int. J. Syst. Evol. Microbiol.">
        <title>The Global Catalogue of Microorganisms (GCM) 10K type strain sequencing project: providing services to taxonomists for standard genome sequencing and annotation.</title>
        <authorList>
            <consortium name="The Broad Institute Genomics Platform"/>
            <consortium name="The Broad Institute Genome Sequencing Center for Infectious Disease"/>
            <person name="Wu L."/>
            <person name="Ma J."/>
        </authorList>
    </citation>
    <scope>NUCLEOTIDE SEQUENCE [LARGE SCALE GENOMIC DNA]</scope>
    <source>
        <strain evidence="3">JCM 17841</strain>
    </source>
</reference>
<evidence type="ECO:0000256" key="1">
    <source>
        <dbReference type="SAM" id="Phobius"/>
    </source>
</evidence>
<keyword evidence="3" id="KW-1185">Reference proteome</keyword>
<feature type="transmembrane region" description="Helical" evidence="1">
    <location>
        <begin position="102"/>
        <end position="123"/>
    </location>
</feature>
<gene>
    <name evidence="2" type="ORF">GCM10023172_10680</name>
</gene>
<dbReference type="Proteomes" id="UP001501243">
    <property type="component" value="Unassembled WGS sequence"/>
</dbReference>
<keyword evidence="1" id="KW-0472">Membrane</keyword>
<accession>A0ABP8Q5Z6</accession>
<evidence type="ECO:0000313" key="2">
    <source>
        <dbReference type="EMBL" id="GAA4496791.1"/>
    </source>
</evidence>
<keyword evidence="1" id="KW-0812">Transmembrane</keyword>